<proteinExistence type="predicted"/>
<keyword evidence="2" id="KW-1185">Reference proteome</keyword>
<gene>
    <name evidence="1" type="ORF">RFM51_20550</name>
</gene>
<dbReference type="RefSeq" id="WP_320215980.1">
    <property type="nucleotide sequence ID" value="NZ_JAVIIS010000031.1"/>
</dbReference>
<sequence length="123" mass="13857">MKIELKISLILVGSLSDQRIMAKQDESSDRQRAILAAVRRFPQFELAIHRLIVRSESFLEICEELAEAELALSSVDKTTTTALVETRRAEWQELVDRLVGEVGAAVRDSEATRNLGVNPRPPW</sequence>
<evidence type="ECO:0000313" key="1">
    <source>
        <dbReference type="EMBL" id="MDX8441980.1"/>
    </source>
</evidence>
<dbReference type="EMBL" id="JAVIIS010000031">
    <property type="protein sequence ID" value="MDX8441980.1"/>
    <property type="molecule type" value="Genomic_DNA"/>
</dbReference>
<comment type="caution">
    <text evidence="1">The sequence shown here is derived from an EMBL/GenBank/DDBJ whole genome shotgun (WGS) entry which is preliminary data.</text>
</comment>
<accession>A0ABU4X408</accession>
<organism evidence="1 2">
    <name type="scientific">Mesorhizobium australafricanum</name>
    <dbReference type="NCBI Taxonomy" id="3072311"/>
    <lineage>
        <taxon>Bacteria</taxon>
        <taxon>Pseudomonadati</taxon>
        <taxon>Pseudomonadota</taxon>
        <taxon>Alphaproteobacteria</taxon>
        <taxon>Hyphomicrobiales</taxon>
        <taxon>Phyllobacteriaceae</taxon>
        <taxon>Mesorhizobium</taxon>
    </lineage>
</organism>
<reference evidence="1 2" key="1">
    <citation type="submission" date="2023-08" db="EMBL/GenBank/DDBJ databases">
        <title>Implementing the SeqCode for naming new Mesorhizobium species isolated from Vachellia karroo root nodules.</title>
        <authorList>
            <person name="Van Lill M."/>
        </authorList>
    </citation>
    <scope>NUCLEOTIDE SEQUENCE [LARGE SCALE GENOMIC DNA]</scope>
    <source>
        <strain evidence="1 2">VK3E</strain>
    </source>
</reference>
<protein>
    <submittedName>
        <fullName evidence="1">Uncharacterized protein</fullName>
    </submittedName>
</protein>
<name>A0ABU4X408_9HYPH</name>
<evidence type="ECO:0000313" key="2">
    <source>
        <dbReference type="Proteomes" id="UP001272097"/>
    </source>
</evidence>
<dbReference type="Proteomes" id="UP001272097">
    <property type="component" value="Unassembled WGS sequence"/>
</dbReference>